<evidence type="ECO:0000259" key="4">
    <source>
        <dbReference type="Pfam" id="PF00891"/>
    </source>
</evidence>
<dbReference type="InterPro" id="IPR036388">
    <property type="entry name" value="WH-like_DNA-bd_sf"/>
</dbReference>
<protein>
    <submittedName>
        <fullName evidence="5">O-methyltransferase domain, S-adenosyl-L-methionine-dependent methyltransferase</fullName>
    </submittedName>
</protein>
<dbReference type="Proteomes" id="UP001056384">
    <property type="component" value="Chromosome 1"/>
</dbReference>
<dbReference type="PANTHER" id="PTHR43712:SF16">
    <property type="entry name" value="O-METHYLTRANSFERASE ELCB"/>
    <property type="match status" value="1"/>
</dbReference>
<keyword evidence="2" id="KW-0808">Transferase</keyword>
<dbReference type="Gene3D" id="1.10.10.10">
    <property type="entry name" value="Winged helix-like DNA-binding domain superfamily/Winged helix DNA-binding domain"/>
    <property type="match status" value="1"/>
</dbReference>
<evidence type="ECO:0000313" key="6">
    <source>
        <dbReference type="Proteomes" id="UP001056384"/>
    </source>
</evidence>
<evidence type="ECO:0000313" key="5">
    <source>
        <dbReference type="EMBL" id="USW46732.1"/>
    </source>
</evidence>
<feature type="domain" description="O-methyltransferase C-terminal" evidence="4">
    <location>
        <begin position="260"/>
        <end position="408"/>
    </location>
</feature>
<dbReference type="AlphaFoldDB" id="A0A9Q9AD76"/>
<dbReference type="PROSITE" id="PS51683">
    <property type="entry name" value="SAM_OMT_II"/>
    <property type="match status" value="1"/>
</dbReference>
<dbReference type="SUPFAM" id="SSF46785">
    <property type="entry name" value="Winged helix' DNA-binding domain"/>
    <property type="match status" value="1"/>
</dbReference>
<keyword evidence="6" id="KW-1185">Reference proteome</keyword>
<sequence>MHSRNEDTSLYQLIATVACKVGDINNHLRKHNLPGLYYDEVHPTLPDTADCTSYSESRAAAIEAAEKLLRTLRGPREVLLDISFQHCASASLQVVQYYRIPHHVPVQGVTTYAKIAEKIGNGMQASLVERVVRHAISYGLFQENVKGEVSHNAASALLVTDPNLEAWLYLCTNVAYPAGAQIPKALEQYGASSEADETAYSVSIGRKVSQFQRFREADGKEAYEMFGKAMKGIAAGGAVDIRHAVTGYPWHKLNAITDHLVVDVGGGLGHVAIELAKVHESLRFEVQDLPETIESAKKLCPAELHSRIAFRSHDFLKQQPTHEAPSITYFARFILHDWSDKYAARILEALAKSMRPQDRLIINEVVVPEPGTLPLGVERRLHDRDMLMLMNLNGRERSLSAWQSLFSSITPSLQLQQIFRPEQGELSLIELTLSDKH</sequence>
<dbReference type="SUPFAM" id="SSF53335">
    <property type="entry name" value="S-adenosyl-L-methionine-dependent methyltransferases"/>
    <property type="match status" value="1"/>
</dbReference>
<dbReference type="InterPro" id="IPR001077">
    <property type="entry name" value="COMT_C"/>
</dbReference>
<accession>A0A9Q9AD76</accession>
<proteinExistence type="predicted"/>
<dbReference type="GO" id="GO:0008171">
    <property type="term" value="F:O-methyltransferase activity"/>
    <property type="evidence" value="ECO:0007669"/>
    <property type="project" value="InterPro"/>
</dbReference>
<name>A0A9Q9AD76_9PEZI</name>
<keyword evidence="1" id="KW-0489">Methyltransferase</keyword>
<gene>
    <name evidence="5" type="ORF">Slin15195_G000510</name>
</gene>
<reference evidence="5" key="1">
    <citation type="submission" date="2022-06" db="EMBL/GenBank/DDBJ databases">
        <title>Complete genome sequences of two strains of the flax pathogen Septoria linicola.</title>
        <authorList>
            <person name="Lapalu N."/>
            <person name="Simon A."/>
            <person name="Demenou B."/>
            <person name="Paumier D."/>
            <person name="Guillot M.-P."/>
            <person name="Gout L."/>
            <person name="Valade R."/>
        </authorList>
    </citation>
    <scope>NUCLEOTIDE SEQUENCE</scope>
    <source>
        <strain evidence="5">SE15195</strain>
    </source>
</reference>
<organism evidence="5 6">
    <name type="scientific">Septoria linicola</name>
    <dbReference type="NCBI Taxonomy" id="215465"/>
    <lineage>
        <taxon>Eukaryota</taxon>
        <taxon>Fungi</taxon>
        <taxon>Dikarya</taxon>
        <taxon>Ascomycota</taxon>
        <taxon>Pezizomycotina</taxon>
        <taxon>Dothideomycetes</taxon>
        <taxon>Dothideomycetidae</taxon>
        <taxon>Mycosphaerellales</taxon>
        <taxon>Mycosphaerellaceae</taxon>
        <taxon>Septoria</taxon>
    </lineage>
</organism>
<dbReference type="EMBL" id="CP099418">
    <property type="protein sequence ID" value="USW46732.1"/>
    <property type="molecule type" value="Genomic_DNA"/>
</dbReference>
<dbReference type="InterPro" id="IPR036390">
    <property type="entry name" value="WH_DNA-bd_sf"/>
</dbReference>
<evidence type="ECO:0000256" key="2">
    <source>
        <dbReference type="ARBA" id="ARBA00022679"/>
    </source>
</evidence>
<dbReference type="InterPro" id="IPR016461">
    <property type="entry name" value="COMT-like"/>
</dbReference>
<dbReference type="PROSITE" id="PS51257">
    <property type="entry name" value="PROKAR_LIPOPROTEIN"/>
    <property type="match status" value="1"/>
</dbReference>
<dbReference type="Pfam" id="PF00891">
    <property type="entry name" value="Methyltransf_2"/>
    <property type="match status" value="1"/>
</dbReference>
<keyword evidence="3" id="KW-0949">S-adenosyl-L-methionine</keyword>
<evidence type="ECO:0000256" key="3">
    <source>
        <dbReference type="ARBA" id="ARBA00022691"/>
    </source>
</evidence>
<dbReference type="PANTHER" id="PTHR43712">
    <property type="entry name" value="PUTATIVE (AFU_ORTHOLOGUE AFUA_4G14580)-RELATED"/>
    <property type="match status" value="1"/>
</dbReference>
<dbReference type="GO" id="GO:0032259">
    <property type="term" value="P:methylation"/>
    <property type="evidence" value="ECO:0007669"/>
    <property type="project" value="UniProtKB-KW"/>
</dbReference>
<dbReference type="InterPro" id="IPR029063">
    <property type="entry name" value="SAM-dependent_MTases_sf"/>
</dbReference>
<evidence type="ECO:0000256" key="1">
    <source>
        <dbReference type="ARBA" id="ARBA00022603"/>
    </source>
</evidence>
<dbReference type="Gene3D" id="3.40.50.150">
    <property type="entry name" value="Vaccinia Virus protein VP39"/>
    <property type="match status" value="1"/>
</dbReference>